<dbReference type="GO" id="GO:0005524">
    <property type="term" value="F:ATP binding"/>
    <property type="evidence" value="ECO:0007669"/>
    <property type="project" value="UniProtKB-KW"/>
</dbReference>
<comment type="cofactor">
    <cofactor evidence="6">
        <name>a divalent metal cation</name>
        <dbReference type="ChEBI" id="CHEBI:60240"/>
    </cofactor>
</comment>
<dbReference type="Gene3D" id="2.60.200.30">
    <property type="entry name" value="Probable inorganic polyphosphate/atp-NAD kinase, domain 2"/>
    <property type="match status" value="1"/>
</dbReference>
<feature type="active site" description="Proton acceptor" evidence="6">
    <location>
        <position position="83"/>
    </location>
</feature>
<dbReference type="GO" id="GO:0005737">
    <property type="term" value="C:cytoplasm"/>
    <property type="evidence" value="ECO:0007669"/>
    <property type="project" value="UniProtKB-SubCell"/>
</dbReference>
<evidence type="ECO:0000256" key="2">
    <source>
        <dbReference type="ARBA" id="ARBA00022777"/>
    </source>
</evidence>
<evidence type="ECO:0000256" key="6">
    <source>
        <dbReference type="HAMAP-Rule" id="MF_00361"/>
    </source>
</evidence>
<dbReference type="STRING" id="1255658.FM114_08905"/>
<keyword evidence="6" id="KW-0547">Nucleotide-binding</keyword>
<dbReference type="GO" id="GO:0006741">
    <property type="term" value="P:NADP+ biosynthetic process"/>
    <property type="evidence" value="ECO:0007669"/>
    <property type="project" value="UniProtKB-UniRule"/>
</dbReference>
<dbReference type="GO" id="GO:0019674">
    <property type="term" value="P:NAD+ metabolic process"/>
    <property type="evidence" value="ECO:0007669"/>
    <property type="project" value="InterPro"/>
</dbReference>
<dbReference type="Pfam" id="PF01513">
    <property type="entry name" value="NAD_kinase"/>
    <property type="match status" value="1"/>
</dbReference>
<feature type="binding site" evidence="6">
    <location>
        <position position="88"/>
    </location>
    <ligand>
        <name>NAD(+)</name>
        <dbReference type="ChEBI" id="CHEBI:57540"/>
    </ligand>
</feature>
<comment type="subcellular location">
    <subcellularLocation>
        <location evidence="6">Cytoplasm</location>
    </subcellularLocation>
</comment>
<dbReference type="InterPro" id="IPR017438">
    <property type="entry name" value="ATP-NAD_kinase_N"/>
</dbReference>
<dbReference type="Proteomes" id="UP000188342">
    <property type="component" value="Unassembled WGS sequence"/>
</dbReference>
<comment type="function">
    <text evidence="6">Involved in the regulation of the intracellular balance of NAD and NADP, and is a key enzyme in the biosynthesis of NADP. Catalyzes specifically the phosphorylation on 2'-hydroxyl of the adenosine moiety of NAD to yield NADP.</text>
</comment>
<keyword evidence="8" id="KW-1185">Reference proteome</keyword>
<dbReference type="AlphaFoldDB" id="A0A1R4JQP8"/>
<dbReference type="InterPro" id="IPR016064">
    <property type="entry name" value="NAD/diacylglycerol_kinase_sf"/>
</dbReference>
<comment type="catalytic activity">
    <reaction evidence="5 6">
        <text>NAD(+) + ATP = ADP + NADP(+) + H(+)</text>
        <dbReference type="Rhea" id="RHEA:18629"/>
        <dbReference type="ChEBI" id="CHEBI:15378"/>
        <dbReference type="ChEBI" id="CHEBI:30616"/>
        <dbReference type="ChEBI" id="CHEBI:57540"/>
        <dbReference type="ChEBI" id="CHEBI:58349"/>
        <dbReference type="ChEBI" id="CHEBI:456216"/>
        <dbReference type="EC" id="2.7.1.23"/>
    </reaction>
</comment>
<keyword evidence="6" id="KW-0963">Cytoplasm</keyword>
<comment type="caution">
    <text evidence="6">Lacks conserved residue(s) required for the propagation of feature annotation.</text>
</comment>
<dbReference type="Pfam" id="PF20143">
    <property type="entry name" value="NAD_kinase_C"/>
    <property type="match status" value="1"/>
</dbReference>
<feature type="binding site" evidence="6">
    <location>
        <position position="188"/>
    </location>
    <ligand>
        <name>NAD(+)</name>
        <dbReference type="ChEBI" id="CHEBI:57540"/>
    </ligand>
</feature>
<dbReference type="EC" id="2.7.1.23" evidence="6"/>
<feature type="binding site" evidence="6">
    <location>
        <position position="169"/>
    </location>
    <ligand>
        <name>NAD(+)</name>
        <dbReference type="ChEBI" id="CHEBI:57540"/>
    </ligand>
</feature>
<protein>
    <recommendedName>
        <fullName evidence="6">NAD kinase</fullName>
        <ecNumber evidence="6">2.7.1.23</ecNumber>
    </recommendedName>
    <alternativeName>
        <fullName evidence="6">ATP-dependent NAD kinase</fullName>
    </alternativeName>
</protein>
<keyword evidence="1 6" id="KW-0808">Transferase</keyword>
<dbReference type="NCBIfam" id="NF002892">
    <property type="entry name" value="PRK03372.1"/>
    <property type="match status" value="1"/>
</dbReference>
<feature type="binding site" evidence="6">
    <location>
        <begin position="199"/>
        <end position="204"/>
    </location>
    <ligand>
        <name>NAD(+)</name>
        <dbReference type="ChEBI" id="CHEBI:57540"/>
    </ligand>
</feature>
<dbReference type="GO" id="GO:0003951">
    <property type="term" value="F:NAD+ kinase activity"/>
    <property type="evidence" value="ECO:0007669"/>
    <property type="project" value="UniProtKB-UniRule"/>
</dbReference>
<comment type="similarity">
    <text evidence="6">Belongs to the NAD kinase family.</text>
</comment>
<dbReference type="HAMAP" id="MF_00361">
    <property type="entry name" value="NAD_kinase"/>
    <property type="match status" value="1"/>
</dbReference>
<dbReference type="InterPro" id="IPR002504">
    <property type="entry name" value="NADK"/>
</dbReference>
<evidence type="ECO:0000313" key="7">
    <source>
        <dbReference type="EMBL" id="SJN34336.1"/>
    </source>
</evidence>
<evidence type="ECO:0000256" key="1">
    <source>
        <dbReference type="ARBA" id="ARBA00022679"/>
    </source>
</evidence>
<dbReference type="InterPro" id="IPR017437">
    <property type="entry name" value="ATP-NAD_kinase_PpnK-typ_C"/>
</dbReference>
<feature type="binding site" evidence="6">
    <location>
        <begin position="83"/>
        <end position="84"/>
    </location>
    <ligand>
        <name>NAD(+)</name>
        <dbReference type="ChEBI" id="CHEBI:57540"/>
    </ligand>
</feature>
<keyword evidence="2 6" id="KW-0418">Kinase</keyword>
<dbReference type="Gene3D" id="3.40.50.10330">
    <property type="entry name" value="Probable inorganic polyphosphate/atp-NAD kinase, domain 1"/>
    <property type="match status" value="1"/>
</dbReference>
<keyword evidence="6" id="KW-0067">ATP-binding</keyword>
<dbReference type="SUPFAM" id="SSF111331">
    <property type="entry name" value="NAD kinase/diacylglycerol kinase-like"/>
    <property type="match status" value="1"/>
</dbReference>
<proteinExistence type="inferred from homology"/>
<organism evidence="7 8">
    <name type="scientific">Luteococcus japonicus LSP_Lj1</name>
    <dbReference type="NCBI Taxonomy" id="1255658"/>
    <lineage>
        <taxon>Bacteria</taxon>
        <taxon>Bacillati</taxon>
        <taxon>Actinomycetota</taxon>
        <taxon>Actinomycetes</taxon>
        <taxon>Propionibacteriales</taxon>
        <taxon>Propionibacteriaceae</taxon>
        <taxon>Luteococcus</taxon>
    </lineage>
</organism>
<dbReference type="GO" id="GO:0046872">
    <property type="term" value="F:metal ion binding"/>
    <property type="evidence" value="ECO:0007669"/>
    <property type="project" value="UniProtKB-UniRule"/>
</dbReference>
<accession>A0A1R4JQP8</accession>
<reference evidence="7 8" key="1">
    <citation type="submission" date="2017-02" db="EMBL/GenBank/DDBJ databases">
        <authorList>
            <person name="Peterson S.W."/>
        </authorList>
    </citation>
    <scope>NUCLEOTIDE SEQUENCE [LARGE SCALE GENOMIC DNA]</scope>
    <source>
        <strain evidence="7 8">LSP_Lj1</strain>
    </source>
</reference>
<evidence type="ECO:0000256" key="4">
    <source>
        <dbReference type="ARBA" id="ARBA00023027"/>
    </source>
</evidence>
<sequence>MDADQMQMNGDRAVAVLLHPSRPDALDAAVGFIAGIAERGFTAHVLAEAYDDVSSRVAQQDIEVGLLGARNPGLELVVVFGGDGSILRGAEQALPWDVPLLGVNLGHVGFLAELEASEIDDLVDRVDSRAYEVEKRLTLAVEVHDPSGHLVWESFAVNEVSVEKIARERMLEVLAIVDDQPLSRWGCDGILVSTPTGSTAYAFSSGGPVMWPDVEAIELVPLSAHALFARPAVLSPKSTVDLVVSSERNIPAVVWADGARTVDAGPGSRVRLRRGAHDLLIARLRPQPFTTRLVKKFGLPVEGFRGRG</sequence>
<dbReference type="EMBL" id="FUKQ01000035">
    <property type="protein sequence ID" value="SJN34336.1"/>
    <property type="molecule type" value="Genomic_DNA"/>
</dbReference>
<name>A0A1R4JQP8_9ACTN</name>
<dbReference type="PANTHER" id="PTHR20275">
    <property type="entry name" value="NAD KINASE"/>
    <property type="match status" value="1"/>
</dbReference>
<evidence type="ECO:0000256" key="3">
    <source>
        <dbReference type="ARBA" id="ARBA00022857"/>
    </source>
</evidence>
<dbReference type="GO" id="GO:0051287">
    <property type="term" value="F:NAD binding"/>
    <property type="evidence" value="ECO:0007669"/>
    <property type="project" value="UniProtKB-ARBA"/>
</dbReference>
<evidence type="ECO:0000313" key="8">
    <source>
        <dbReference type="Proteomes" id="UP000188342"/>
    </source>
</evidence>
<feature type="binding site" evidence="6">
    <location>
        <begin position="158"/>
        <end position="159"/>
    </location>
    <ligand>
        <name>NAD(+)</name>
        <dbReference type="ChEBI" id="CHEBI:57540"/>
    </ligand>
</feature>
<dbReference type="PANTHER" id="PTHR20275:SF0">
    <property type="entry name" value="NAD KINASE"/>
    <property type="match status" value="1"/>
</dbReference>
<gene>
    <name evidence="6" type="primary">nadK</name>
    <name evidence="7" type="ORF">FM114_08905</name>
</gene>
<keyword evidence="3 6" id="KW-0521">NADP</keyword>
<evidence type="ECO:0000256" key="5">
    <source>
        <dbReference type="ARBA" id="ARBA00047925"/>
    </source>
</evidence>
<keyword evidence="4 6" id="KW-0520">NAD</keyword>